<reference evidence="5" key="1">
    <citation type="submission" date="2013-09" db="EMBL/GenBank/DDBJ databases">
        <title>Corchorus olitorius genome sequencing.</title>
        <authorList>
            <person name="Alam M."/>
            <person name="Haque M.S."/>
            <person name="Islam M.S."/>
            <person name="Emdad E.M."/>
            <person name="Islam M.M."/>
            <person name="Ahmed B."/>
            <person name="Halim A."/>
            <person name="Hossen Q.M.M."/>
            <person name="Hossain M.Z."/>
            <person name="Ahmed R."/>
            <person name="Khan M.M."/>
            <person name="Islam R."/>
            <person name="Rashid M.M."/>
            <person name="Khan S.A."/>
            <person name="Rahman M.S."/>
            <person name="Alam M."/>
            <person name="Yahiya A.S."/>
            <person name="Khan M.S."/>
            <person name="Azam M.S."/>
            <person name="Haque T."/>
            <person name="Lashkar M.Z.H."/>
            <person name="Akhand A.I."/>
            <person name="Morshed G."/>
            <person name="Roy S."/>
            <person name="Uddin K.S."/>
            <person name="Rabeya T."/>
            <person name="Hossain A.S."/>
            <person name="Chowdhury A."/>
            <person name="Snigdha A.R."/>
            <person name="Mortoza M.S."/>
            <person name="Matin S.A."/>
            <person name="Hoque S.M.E."/>
            <person name="Islam M.K."/>
            <person name="Roy D.K."/>
            <person name="Haider R."/>
            <person name="Moosa M.M."/>
            <person name="Elias S.M."/>
            <person name="Hasan A.M."/>
            <person name="Jahan S."/>
            <person name="Shafiuddin M."/>
            <person name="Mahmood N."/>
            <person name="Shommy N.S."/>
        </authorList>
    </citation>
    <scope>NUCLEOTIDE SEQUENCE [LARGE SCALE GENOMIC DNA]</scope>
    <source>
        <strain evidence="5">cv. O-4</strain>
    </source>
</reference>
<dbReference type="InterPro" id="IPR023213">
    <property type="entry name" value="CAT-like_dom_sf"/>
</dbReference>
<dbReference type="EMBL" id="AWUE01021264">
    <property type="protein sequence ID" value="OMO62854.1"/>
    <property type="molecule type" value="Genomic_DNA"/>
</dbReference>
<evidence type="ECO:0000313" key="4">
    <source>
        <dbReference type="EMBL" id="OMO62854.1"/>
    </source>
</evidence>
<comment type="caution">
    <text evidence="4">The sequence shown here is derived from an EMBL/GenBank/DDBJ whole genome shotgun (WGS) entry which is preliminary data.</text>
</comment>
<sequence length="452" mass="50903">MPMEFIVETINKEIINPSSPTPLSHKNFQLSFLDQIVPPVNLPFIFWYPNYHSRVDVVAKIEARNQQLKKSLSETLTRFYPFAGRFSRNNDNLIECNNNDQGVVYIETRVDCLLKDILEQPGGADDESMRKLLPLQMRFSEEGQILLAQVNVFKCGGMAIGLSLSHKVADLFTLVLFIKTWAAMTKGILSHEVIPFPDLESISSSFPPLDLHVPEMDWTGSNEGVSRRIVFDSSKISMLKAEAASKEVPQPTRVEAVTALLWKSAMAAAASSRGGLKKQSALLQWVNLRKRMNPPMPEFSTGNLISCFAAKTSLDWETELQGLVKQLRKGMREFSGDFLPEIQESNINAVSAMHEYVNEVESLSKDDEVDVYNCSSWCRMEVYESADFGWGKPRWVSGLYKLITPPNSFLLMESTDGEGIEAWVYLSEPEMAFFECNRDLLAFASVNPSVKL</sequence>
<evidence type="ECO:0000313" key="5">
    <source>
        <dbReference type="Proteomes" id="UP000187203"/>
    </source>
</evidence>
<dbReference type="OrthoDB" id="671439at2759"/>
<keyword evidence="5" id="KW-1185">Reference proteome</keyword>
<name>A0A1R3GXJ8_9ROSI</name>
<keyword evidence="3" id="KW-0012">Acyltransferase</keyword>
<dbReference type="Pfam" id="PF02458">
    <property type="entry name" value="Transferase"/>
    <property type="match status" value="1"/>
</dbReference>
<dbReference type="Proteomes" id="UP000187203">
    <property type="component" value="Unassembled WGS sequence"/>
</dbReference>
<protein>
    <submittedName>
        <fullName evidence="4">Transferase</fullName>
    </submittedName>
</protein>
<proteinExistence type="inferred from homology"/>
<dbReference type="AlphaFoldDB" id="A0A1R3GXJ8"/>
<comment type="similarity">
    <text evidence="1">Belongs to the plant acyltransferase family.</text>
</comment>
<accession>A0A1R3GXJ8</accession>
<keyword evidence="2 4" id="KW-0808">Transferase</keyword>
<organism evidence="4 5">
    <name type="scientific">Corchorus olitorius</name>
    <dbReference type="NCBI Taxonomy" id="93759"/>
    <lineage>
        <taxon>Eukaryota</taxon>
        <taxon>Viridiplantae</taxon>
        <taxon>Streptophyta</taxon>
        <taxon>Embryophyta</taxon>
        <taxon>Tracheophyta</taxon>
        <taxon>Spermatophyta</taxon>
        <taxon>Magnoliopsida</taxon>
        <taxon>eudicotyledons</taxon>
        <taxon>Gunneridae</taxon>
        <taxon>Pentapetalae</taxon>
        <taxon>rosids</taxon>
        <taxon>malvids</taxon>
        <taxon>Malvales</taxon>
        <taxon>Malvaceae</taxon>
        <taxon>Grewioideae</taxon>
        <taxon>Apeibeae</taxon>
        <taxon>Corchorus</taxon>
    </lineage>
</organism>
<dbReference type="GO" id="GO:0016746">
    <property type="term" value="F:acyltransferase activity"/>
    <property type="evidence" value="ECO:0007669"/>
    <property type="project" value="UniProtKB-KW"/>
</dbReference>
<dbReference type="PANTHER" id="PTHR31623">
    <property type="entry name" value="F21J9.9"/>
    <property type="match status" value="1"/>
</dbReference>
<dbReference type="PANTHER" id="PTHR31623:SF122">
    <property type="entry name" value="HXXXD-TYPE ACYL-TRANSFERASE FAMILY PROTEIN"/>
    <property type="match status" value="1"/>
</dbReference>
<dbReference type="Gene3D" id="3.30.559.10">
    <property type="entry name" value="Chloramphenicol acetyltransferase-like domain"/>
    <property type="match status" value="2"/>
</dbReference>
<evidence type="ECO:0000256" key="3">
    <source>
        <dbReference type="ARBA" id="ARBA00023315"/>
    </source>
</evidence>
<gene>
    <name evidence="4" type="ORF">COLO4_32855</name>
</gene>
<evidence type="ECO:0000256" key="2">
    <source>
        <dbReference type="ARBA" id="ARBA00022679"/>
    </source>
</evidence>
<evidence type="ECO:0000256" key="1">
    <source>
        <dbReference type="ARBA" id="ARBA00009861"/>
    </source>
</evidence>
<dbReference type="STRING" id="93759.A0A1R3GXJ8"/>